<feature type="region of interest" description="Disordered" evidence="1">
    <location>
        <begin position="30"/>
        <end position="91"/>
    </location>
</feature>
<organism evidence="2 3">
    <name type="scientific">Ananas comosus</name>
    <name type="common">Pineapple</name>
    <name type="synonym">Ananas ananas</name>
    <dbReference type="NCBI Taxonomy" id="4615"/>
    <lineage>
        <taxon>Eukaryota</taxon>
        <taxon>Viridiplantae</taxon>
        <taxon>Streptophyta</taxon>
        <taxon>Embryophyta</taxon>
        <taxon>Tracheophyta</taxon>
        <taxon>Spermatophyta</taxon>
        <taxon>Magnoliopsida</taxon>
        <taxon>Liliopsida</taxon>
        <taxon>Poales</taxon>
        <taxon>Bromeliaceae</taxon>
        <taxon>Bromelioideae</taxon>
        <taxon>Ananas</taxon>
    </lineage>
</organism>
<dbReference type="EMBL" id="LSRQ01000311">
    <property type="protein sequence ID" value="OAY83759.1"/>
    <property type="molecule type" value="Genomic_DNA"/>
</dbReference>
<gene>
    <name evidence="2" type="ORF">ACMD2_15061</name>
</gene>
<evidence type="ECO:0000313" key="3">
    <source>
        <dbReference type="Proteomes" id="UP000092600"/>
    </source>
</evidence>
<feature type="region of interest" description="Disordered" evidence="1">
    <location>
        <begin position="118"/>
        <end position="155"/>
    </location>
</feature>
<feature type="region of interest" description="Disordered" evidence="1">
    <location>
        <begin position="240"/>
        <end position="311"/>
    </location>
</feature>
<protein>
    <submittedName>
        <fullName evidence="2">Uncharacterized protein</fullName>
    </submittedName>
</protein>
<name>A0A199W374_ANACO</name>
<proteinExistence type="predicted"/>
<reference evidence="2 3" key="1">
    <citation type="journal article" date="2016" name="DNA Res.">
        <title>The draft genome of MD-2 pineapple using hybrid error correction of long reads.</title>
        <authorList>
            <person name="Redwan R.M."/>
            <person name="Saidin A."/>
            <person name="Kumar S.V."/>
        </authorList>
    </citation>
    <scope>NUCLEOTIDE SEQUENCE [LARGE SCALE GENOMIC DNA]</scope>
    <source>
        <strain evidence="3">cv. MD2</strain>
        <tissue evidence="2">Leaf</tissue>
    </source>
</reference>
<feature type="region of interest" description="Disordered" evidence="1">
    <location>
        <begin position="1"/>
        <end position="20"/>
    </location>
</feature>
<feature type="compositionally biased region" description="Basic and acidic residues" evidence="1">
    <location>
        <begin position="11"/>
        <end position="20"/>
    </location>
</feature>
<accession>A0A199W374</accession>
<feature type="compositionally biased region" description="Polar residues" evidence="1">
    <location>
        <begin position="1"/>
        <end position="10"/>
    </location>
</feature>
<feature type="compositionally biased region" description="Polar residues" evidence="1">
    <location>
        <begin position="43"/>
        <end position="57"/>
    </location>
</feature>
<evidence type="ECO:0000313" key="2">
    <source>
        <dbReference type="EMBL" id="OAY83759.1"/>
    </source>
</evidence>
<feature type="compositionally biased region" description="Basic and acidic residues" evidence="1">
    <location>
        <begin position="255"/>
        <end position="278"/>
    </location>
</feature>
<dbReference type="Proteomes" id="UP000092600">
    <property type="component" value="Unassembled WGS sequence"/>
</dbReference>
<comment type="caution">
    <text evidence="2">The sequence shown here is derived from an EMBL/GenBank/DDBJ whole genome shotgun (WGS) entry which is preliminary data.</text>
</comment>
<sequence>MKLRRTSASGSDRRTARVRDRHVIAVTASKVVHPRPDSERTRPLTQSMDSRGKSNSEGVRLGAEVGLAGGGGPGMESRRHAGLTEGSARPRANSATAFTNCAAPRPSKTRWLYVIPTATPPHLNSLKQKRQSGKEEKRRRERHVRRNAPEKPREKGGYLHHEEEVVLVHPGRGPRHEVGAGEGEWGAAEVAHVLEGARGRGLDEPHALARALDLELPGARLREAPRHGVVGDERPREALAHRARRVAAPAAAPAGEHEHEVAGEAHADEAVERRERQRAARRGLARLDERRGALRDRGRVDGAHGEWGKRK</sequence>
<evidence type="ECO:0000256" key="1">
    <source>
        <dbReference type="SAM" id="MobiDB-lite"/>
    </source>
</evidence>
<feature type="compositionally biased region" description="Basic and acidic residues" evidence="1">
    <location>
        <begin position="285"/>
        <end position="311"/>
    </location>
</feature>
<dbReference type="AlphaFoldDB" id="A0A199W374"/>